<dbReference type="KEGG" id="lgi:LOTGIDRAFT_124742"/>
<dbReference type="InterPro" id="IPR011333">
    <property type="entry name" value="SKP1/BTB/POZ_sf"/>
</dbReference>
<dbReference type="PROSITE" id="PS50097">
    <property type="entry name" value="BTB"/>
    <property type="match status" value="1"/>
</dbReference>
<dbReference type="AlphaFoldDB" id="V4A919"/>
<dbReference type="EMBL" id="KB202544">
    <property type="protein sequence ID" value="ESO89801.1"/>
    <property type="molecule type" value="Genomic_DNA"/>
</dbReference>
<evidence type="ECO:0000259" key="1">
    <source>
        <dbReference type="PROSITE" id="PS50097"/>
    </source>
</evidence>
<dbReference type="Pfam" id="PF00651">
    <property type="entry name" value="BTB"/>
    <property type="match status" value="1"/>
</dbReference>
<dbReference type="HOGENOM" id="CLU_1726848_0_0_1"/>
<dbReference type="PANTHER" id="PTHR32370">
    <property type="entry name" value="OS12G0117600 PROTEIN"/>
    <property type="match status" value="1"/>
</dbReference>
<name>V4A919_LOTGI</name>
<protein>
    <recommendedName>
        <fullName evidence="1">BTB domain-containing protein</fullName>
    </recommendedName>
</protein>
<sequence>MDFSKFRESGELSDITITVDDVEFKLHKFPLYAKSDYFRNLSRQANSKEKSVTLENFPGGAEIFSLVADFCYNMVLPLTKSNIVQIRCAASQLEMDGHGNLADIADKFLQDTITSAKMSRSIQSIVTLLINCGKTGDLAEEAGIVTLCVDAL</sequence>
<proteinExistence type="predicted"/>
<evidence type="ECO:0000313" key="2">
    <source>
        <dbReference type="EMBL" id="ESO89801.1"/>
    </source>
</evidence>
<feature type="non-terminal residue" evidence="2">
    <location>
        <position position="152"/>
    </location>
</feature>
<keyword evidence="3" id="KW-1185">Reference proteome</keyword>
<dbReference type="InterPro" id="IPR043454">
    <property type="entry name" value="NPH3/RPT2-like"/>
</dbReference>
<dbReference type="SMART" id="SM00225">
    <property type="entry name" value="BTB"/>
    <property type="match status" value="1"/>
</dbReference>
<gene>
    <name evidence="2" type="ORF">LOTGIDRAFT_124742</name>
</gene>
<feature type="domain" description="BTB" evidence="1">
    <location>
        <begin position="13"/>
        <end position="80"/>
    </location>
</feature>
<dbReference type="SUPFAM" id="SSF54695">
    <property type="entry name" value="POZ domain"/>
    <property type="match status" value="1"/>
</dbReference>
<dbReference type="Gene3D" id="3.30.710.10">
    <property type="entry name" value="Potassium Channel Kv1.1, Chain A"/>
    <property type="match status" value="1"/>
</dbReference>
<dbReference type="RefSeq" id="XP_009059585.1">
    <property type="nucleotide sequence ID" value="XM_009061337.1"/>
</dbReference>
<dbReference type="OrthoDB" id="624345at2759"/>
<evidence type="ECO:0000313" key="3">
    <source>
        <dbReference type="Proteomes" id="UP000030746"/>
    </source>
</evidence>
<dbReference type="CTD" id="20232400"/>
<reference evidence="2 3" key="1">
    <citation type="journal article" date="2013" name="Nature">
        <title>Insights into bilaterian evolution from three spiralian genomes.</title>
        <authorList>
            <person name="Simakov O."/>
            <person name="Marletaz F."/>
            <person name="Cho S.J."/>
            <person name="Edsinger-Gonzales E."/>
            <person name="Havlak P."/>
            <person name="Hellsten U."/>
            <person name="Kuo D.H."/>
            <person name="Larsson T."/>
            <person name="Lv J."/>
            <person name="Arendt D."/>
            <person name="Savage R."/>
            <person name="Osoegawa K."/>
            <person name="de Jong P."/>
            <person name="Grimwood J."/>
            <person name="Chapman J.A."/>
            <person name="Shapiro H."/>
            <person name="Aerts A."/>
            <person name="Otillar R.P."/>
            <person name="Terry A.Y."/>
            <person name="Boore J.L."/>
            <person name="Grigoriev I.V."/>
            <person name="Lindberg D.R."/>
            <person name="Seaver E.C."/>
            <person name="Weisblat D.A."/>
            <person name="Putnam N.H."/>
            <person name="Rokhsar D.S."/>
        </authorList>
    </citation>
    <scope>NUCLEOTIDE SEQUENCE [LARGE SCALE GENOMIC DNA]</scope>
</reference>
<organism evidence="2 3">
    <name type="scientific">Lottia gigantea</name>
    <name type="common">Giant owl limpet</name>
    <dbReference type="NCBI Taxonomy" id="225164"/>
    <lineage>
        <taxon>Eukaryota</taxon>
        <taxon>Metazoa</taxon>
        <taxon>Spiralia</taxon>
        <taxon>Lophotrochozoa</taxon>
        <taxon>Mollusca</taxon>
        <taxon>Gastropoda</taxon>
        <taxon>Patellogastropoda</taxon>
        <taxon>Lottioidea</taxon>
        <taxon>Lottiidae</taxon>
        <taxon>Lottia</taxon>
    </lineage>
</organism>
<dbReference type="GeneID" id="20232400"/>
<dbReference type="InterPro" id="IPR000210">
    <property type="entry name" value="BTB/POZ_dom"/>
</dbReference>
<accession>V4A919</accession>
<dbReference type="OMA" id="EEYLESX"/>
<dbReference type="Proteomes" id="UP000030746">
    <property type="component" value="Unassembled WGS sequence"/>
</dbReference>